<dbReference type="Pfam" id="PF22521">
    <property type="entry name" value="HypF_C_2"/>
    <property type="match status" value="1"/>
</dbReference>
<dbReference type="Gene3D" id="3.90.870.50">
    <property type="match status" value="1"/>
</dbReference>
<accession>A0A3D9VL43</accession>
<dbReference type="InterPro" id="IPR006070">
    <property type="entry name" value="Sua5-like_dom"/>
</dbReference>
<evidence type="ECO:0000256" key="2">
    <source>
        <dbReference type="PROSITE-ProRule" id="PRU00520"/>
    </source>
</evidence>
<comment type="caution">
    <text evidence="2">Lacks conserved residue(s) required for the propagation of feature annotation.</text>
</comment>
<dbReference type="PROSITE" id="PS51160">
    <property type="entry name" value="ACYLPHOSPHATASE_3"/>
    <property type="match status" value="1"/>
</dbReference>
<dbReference type="SUPFAM" id="SSF55821">
    <property type="entry name" value="YrdC/RibB"/>
    <property type="match status" value="1"/>
</dbReference>
<dbReference type="AlphaFoldDB" id="A0A3D9VL43"/>
<dbReference type="PROSITE" id="PS51163">
    <property type="entry name" value="YRDC"/>
    <property type="match status" value="1"/>
</dbReference>
<dbReference type="EMBL" id="QTUC01000001">
    <property type="protein sequence ID" value="REF38101.1"/>
    <property type="molecule type" value="Genomic_DNA"/>
</dbReference>
<dbReference type="InterPro" id="IPR051060">
    <property type="entry name" value="Carbamoyltrans_HypF-like"/>
</dbReference>
<feature type="domain" description="YrdC-like" evidence="4">
    <location>
        <begin position="106"/>
        <end position="305"/>
    </location>
</feature>
<protein>
    <submittedName>
        <fullName evidence="5">Hydrogenase maturation protein HypF</fullName>
    </submittedName>
</protein>
<dbReference type="Gene3D" id="3.30.420.360">
    <property type="match status" value="1"/>
</dbReference>
<dbReference type="Proteomes" id="UP000256485">
    <property type="component" value="Unassembled WGS sequence"/>
</dbReference>
<dbReference type="GO" id="GO:0003725">
    <property type="term" value="F:double-stranded RNA binding"/>
    <property type="evidence" value="ECO:0007669"/>
    <property type="project" value="InterPro"/>
</dbReference>
<comment type="caution">
    <text evidence="5">The sequence shown here is derived from an EMBL/GenBank/DDBJ whole genome shotgun (WGS) entry which is preliminary data.</text>
</comment>
<dbReference type="InterPro" id="IPR055128">
    <property type="entry name" value="HypF_C_2"/>
</dbReference>
<dbReference type="InterPro" id="IPR001792">
    <property type="entry name" value="Acylphosphatase-like_dom"/>
</dbReference>
<dbReference type="PANTHER" id="PTHR42959">
    <property type="entry name" value="CARBAMOYLTRANSFERASE"/>
    <property type="match status" value="1"/>
</dbReference>
<name>A0A3D9VL43_THECX</name>
<evidence type="ECO:0000256" key="1">
    <source>
        <dbReference type="ARBA" id="ARBA00008097"/>
    </source>
</evidence>
<feature type="domain" description="Acylphosphatase-like" evidence="3">
    <location>
        <begin position="1"/>
        <end position="79"/>
    </location>
</feature>
<keyword evidence="6" id="KW-1185">Reference proteome</keyword>
<evidence type="ECO:0000313" key="5">
    <source>
        <dbReference type="EMBL" id="REF38101.1"/>
    </source>
</evidence>
<comment type="similarity">
    <text evidence="1">Belongs to the carbamoyltransferase HypF family.</text>
</comment>
<dbReference type="Gene3D" id="3.90.870.10">
    <property type="entry name" value="DHBP synthase"/>
    <property type="match status" value="1"/>
</dbReference>
<dbReference type="Pfam" id="PF17788">
    <property type="entry name" value="HypF_C"/>
    <property type="match status" value="1"/>
</dbReference>
<dbReference type="GO" id="GO:0008270">
    <property type="term" value="F:zinc ion binding"/>
    <property type="evidence" value="ECO:0007669"/>
    <property type="project" value="TreeGrafter"/>
</dbReference>
<dbReference type="InterPro" id="IPR041440">
    <property type="entry name" value="HypF_C"/>
</dbReference>
<evidence type="ECO:0000313" key="6">
    <source>
        <dbReference type="Proteomes" id="UP000256485"/>
    </source>
</evidence>
<gene>
    <name evidence="5" type="ORF">DFJ64_3571</name>
</gene>
<evidence type="ECO:0000259" key="4">
    <source>
        <dbReference type="PROSITE" id="PS51163"/>
    </source>
</evidence>
<dbReference type="Pfam" id="PF00708">
    <property type="entry name" value="Acylphosphatase"/>
    <property type="match status" value="1"/>
</dbReference>
<dbReference type="PANTHER" id="PTHR42959:SF1">
    <property type="entry name" value="CARBAMOYLTRANSFERASE HYPF"/>
    <property type="match status" value="1"/>
</dbReference>
<reference evidence="5 6" key="1">
    <citation type="submission" date="2018-08" db="EMBL/GenBank/DDBJ databases">
        <title>Sequencing the genomes of 1000 actinobacteria strains.</title>
        <authorList>
            <person name="Klenk H.-P."/>
        </authorList>
    </citation>
    <scope>NUCLEOTIDE SEQUENCE [LARGE SCALE GENOMIC DNA]</scope>
    <source>
        <strain evidence="5 6">DSM 22891</strain>
    </source>
</reference>
<evidence type="ECO:0000259" key="3">
    <source>
        <dbReference type="PROSITE" id="PS51160"/>
    </source>
</evidence>
<dbReference type="GO" id="GO:0016743">
    <property type="term" value="F:carboxyl- or carbamoyltransferase activity"/>
    <property type="evidence" value="ECO:0007669"/>
    <property type="project" value="TreeGrafter"/>
</dbReference>
<dbReference type="InterPro" id="IPR036046">
    <property type="entry name" value="Acylphosphatase-like_dom_sf"/>
</dbReference>
<dbReference type="Gene3D" id="3.30.420.40">
    <property type="match status" value="1"/>
</dbReference>
<dbReference type="GO" id="GO:0051604">
    <property type="term" value="P:protein maturation"/>
    <property type="evidence" value="ECO:0007669"/>
    <property type="project" value="TreeGrafter"/>
</dbReference>
<dbReference type="Pfam" id="PF01300">
    <property type="entry name" value="Sua5_yciO_yrdC"/>
    <property type="match status" value="1"/>
</dbReference>
<dbReference type="SUPFAM" id="SSF54975">
    <property type="entry name" value="Acylphosphatase/BLUF domain-like"/>
    <property type="match status" value="1"/>
</dbReference>
<organism evidence="5 6">
    <name type="scientific">Thermasporomyces composti</name>
    <dbReference type="NCBI Taxonomy" id="696763"/>
    <lineage>
        <taxon>Bacteria</taxon>
        <taxon>Bacillati</taxon>
        <taxon>Actinomycetota</taxon>
        <taxon>Actinomycetes</taxon>
        <taxon>Propionibacteriales</taxon>
        <taxon>Nocardioidaceae</taxon>
        <taxon>Thermasporomyces</taxon>
    </lineage>
</organism>
<sequence>MRGVGFRPFVRRVATELGLDGTLRTIGGVVRIDVAGSPQALAAFRRRLVGQVPPHAIVTDGEAPHLPGPAPGTGFCVEPTGQSQLESAEAIVWHPPPGGGHVARGHQAIAAAVAVVDAGAVIAVHDADGRALVCDATRPRAVAALRGRARDWARPLPVMVSDREVARRLAVLTADEERLLTSRGSPIVLVTAGRPRPPLAAGVNPVGERVGLRLPSTRLQRLLLAMVDRPLVVTADGASSPHVSGVPLGTLLVDAPETPRSSSPPSVVWLVDGRSAFVRRGRGEASTPVRLPIPARQPILALGGGHTFAIAEGHSAHVSEPSLEHSANPGAALDEWLDGALRRTPPAVVAHDLDPQDPSTRLAARWPKACRIAVQHHHAHVASCAAEHEIDEAFVGVAYDYPRMGEDGTLWGGEILVGDLRTYRRVGRFATTPLPGGAVALRRPARVALGYLLAGERLGRASMSPALVESYVRRLPAWEVATVRRMIGSGVNIPMTSSSAVLVDAVASLLGLRDDTSFNGEAALILEGATRGQRGEELPWRLVNHDGVWVYDPTPTFSALLAGLRDGASVSVLAAGFHATMASVTVALCVEAARAVHSDVVCLSGDLFAASHALATSVANALRSAGFLVYGNERVPSSDDGVCYGQLVVAAAQMAWQKVTPPWAARP</sequence>
<dbReference type="InterPro" id="IPR017945">
    <property type="entry name" value="DHBP_synth_RibB-like_a/b_dom"/>
</dbReference>
<proteinExistence type="inferred from homology"/>